<reference evidence="2 3" key="1">
    <citation type="submission" date="2022-05" db="EMBL/GenBank/DDBJ databases">
        <authorList>
            <consortium name="Genoscope - CEA"/>
            <person name="William W."/>
        </authorList>
    </citation>
    <scope>NUCLEOTIDE SEQUENCE [LARGE SCALE GENOMIC DNA]</scope>
</reference>
<accession>A0ABN8SAP6</accession>
<sequence length="144" mass="16950">MSEIMGVNLNENDISIAHCSPPTKKVKDRLIVKFTRREKRAEIYSKRKNLKSKRTKDLPSMVCEPESAVPTRNNSNKKYFRDYSKFNKDLYLDDIKLIDWHEILNPEKNLNEKVQEAINTLNKIVDKHAPIKLASQSKYRQLNF</sequence>
<evidence type="ECO:0000313" key="2">
    <source>
        <dbReference type="EMBL" id="CAH3188593.1"/>
    </source>
</evidence>
<keyword evidence="3" id="KW-1185">Reference proteome</keyword>
<evidence type="ECO:0000313" key="3">
    <source>
        <dbReference type="Proteomes" id="UP001159405"/>
    </source>
</evidence>
<evidence type="ECO:0000256" key="1">
    <source>
        <dbReference type="SAM" id="MobiDB-lite"/>
    </source>
</evidence>
<feature type="region of interest" description="Disordered" evidence="1">
    <location>
        <begin position="48"/>
        <end position="74"/>
    </location>
</feature>
<protein>
    <submittedName>
        <fullName evidence="2">Uncharacterized protein</fullName>
    </submittedName>
</protein>
<name>A0ABN8SAP6_9CNID</name>
<organism evidence="2 3">
    <name type="scientific">Porites lobata</name>
    <dbReference type="NCBI Taxonomy" id="104759"/>
    <lineage>
        <taxon>Eukaryota</taxon>
        <taxon>Metazoa</taxon>
        <taxon>Cnidaria</taxon>
        <taxon>Anthozoa</taxon>
        <taxon>Hexacorallia</taxon>
        <taxon>Scleractinia</taxon>
        <taxon>Fungiina</taxon>
        <taxon>Poritidae</taxon>
        <taxon>Porites</taxon>
    </lineage>
</organism>
<gene>
    <name evidence="2" type="ORF">PLOB_00041016</name>
</gene>
<comment type="caution">
    <text evidence="2">The sequence shown here is derived from an EMBL/GenBank/DDBJ whole genome shotgun (WGS) entry which is preliminary data.</text>
</comment>
<dbReference type="EMBL" id="CALNXK010000636">
    <property type="protein sequence ID" value="CAH3188593.1"/>
    <property type="molecule type" value="Genomic_DNA"/>
</dbReference>
<proteinExistence type="predicted"/>
<dbReference type="Proteomes" id="UP001159405">
    <property type="component" value="Unassembled WGS sequence"/>
</dbReference>